<evidence type="ECO:0000256" key="3">
    <source>
        <dbReference type="ARBA" id="ARBA00023239"/>
    </source>
</evidence>
<evidence type="ECO:0000259" key="4">
    <source>
        <dbReference type="Pfam" id="PF00206"/>
    </source>
</evidence>
<reference evidence="5" key="1">
    <citation type="submission" date="2014-01" db="EMBL/GenBank/DDBJ databases">
        <authorList>
            <person name="Brown-Elliot B."/>
            <person name="Wallace R."/>
            <person name="Lenaerts A."/>
            <person name="Ordway D."/>
            <person name="DeGroote M.A."/>
            <person name="Parker T."/>
            <person name="Sizemore C."/>
            <person name="Tallon L.J."/>
            <person name="Sadzewicz L.K."/>
            <person name="Sengamalay N."/>
            <person name="Fraser C.M."/>
            <person name="Hine E."/>
            <person name="Shefchek K.A."/>
            <person name="Das S.P."/>
            <person name="Tettelin H."/>
        </authorList>
    </citation>
    <scope>NUCLEOTIDE SEQUENCE [LARGE SCALE GENOMIC DNA]</scope>
    <source>
        <strain evidence="5">4042</strain>
    </source>
</reference>
<accession>X8APS5</accession>
<dbReference type="InterPro" id="IPR000362">
    <property type="entry name" value="Fumarate_lyase_fam"/>
</dbReference>
<dbReference type="GO" id="GO:0006106">
    <property type="term" value="P:fumarate metabolic process"/>
    <property type="evidence" value="ECO:0007669"/>
    <property type="project" value="InterPro"/>
</dbReference>
<sequence>MARADSARGGELPDLGTGLERTQIRALGLLKGACAQVNKDLGLLAPEKADAIIAAAAEIAEGRHDDQFPIDVFQTGSGTSSNMNTNEVIASIAGLRGVTVHPNDDVNMSQSSNDTFPTATHIAATEAAVRQLIPALEVLHEALTAKAREWRTVVKSGRTHLMDAVPVTLGQEFSGYARQIEAGIERVKATLPGSVSWRSAAPRWAPASTRRRVSAPRLSRCWLPRPGWRNCARRQTLSRHRPLATGWWRRPARCARSRSR</sequence>
<dbReference type="PRINTS" id="PR00149">
    <property type="entry name" value="FUMRATELYASE"/>
</dbReference>
<dbReference type="InterPro" id="IPR008948">
    <property type="entry name" value="L-Aspartase-like"/>
</dbReference>
<feature type="domain" description="Fumarate lyase N-terminal" evidence="4">
    <location>
        <begin position="20"/>
        <end position="192"/>
    </location>
</feature>
<dbReference type="PATRIC" id="fig|1299334.3.peg.5581"/>
<dbReference type="InterPro" id="IPR022761">
    <property type="entry name" value="Fumarate_lyase_N"/>
</dbReference>
<comment type="caution">
    <text evidence="5">The sequence shown here is derived from an EMBL/GenBank/DDBJ whole genome shotgun (WGS) entry which is preliminary data.</text>
</comment>
<proteinExistence type="inferred from homology"/>
<dbReference type="Gene3D" id="1.20.200.10">
    <property type="entry name" value="Fumarase/aspartase (Central domain)"/>
    <property type="match status" value="1"/>
</dbReference>
<protein>
    <recommendedName>
        <fullName evidence="2">fumarate hydratase</fullName>
        <ecNumber evidence="2">4.2.1.2</ecNumber>
    </recommendedName>
</protein>
<keyword evidence="3 5" id="KW-0456">Lyase</keyword>
<dbReference type="PANTHER" id="PTHR11444">
    <property type="entry name" value="ASPARTATEAMMONIA/ARGININOSUCCINATE/ADENYLOSUCCINATE LYASE"/>
    <property type="match status" value="1"/>
</dbReference>
<dbReference type="AlphaFoldDB" id="X8APS5"/>
<dbReference type="Pfam" id="PF00206">
    <property type="entry name" value="Lyase_1"/>
    <property type="match status" value="1"/>
</dbReference>
<dbReference type="InterPro" id="IPR024083">
    <property type="entry name" value="Fumarase/histidase_N"/>
</dbReference>
<dbReference type="InterPro" id="IPR005677">
    <property type="entry name" value="Fum_hydII"/>
</dbReference>
<organism evidence="5">
    <name type="scientific">Mycobacterium xenopi 4042</name>
    <dbReference type="NCBI Taxonomy" id="1299334"/>
    <lineage>
        <taxon>Bacteria</taxon>
        <taxon>Bacillati</taxon>
        <taxon>Actinomycetota</taxon>
        <taxon>Actinomycetes</taxon>
        <taxon>Mycobacteriales</taxon>
        <taxon>Mycobacteriaceae</taxon>
        <taxon>Mycobacterium</taxon>
    </lineage>
</organism>
<evidence type="ECO:0000313" key="5">
    <source>
        <dbReference type="EMBL" id="EUA32765.1"/>
    </source>
</evidence>
<dbReference type="EMBL" id="JAOB01000052">
    <property type="protein sequence ID" value="EUA32765.1"/>
    <property type="molecule type" value="Genomic_DNA"/>
</dbReference>
<dbReference type="PANTHER" id="PTHR11444:SF22">
    <property type="entry name" value="FUMARATE HYDRATASE CLASS II"/>
    <property type="match status" value="1"/>
</dbReference>
<gene>
    <name evidence="5" type="primary">fumC</name>
    <name evidence="5" type="ORF">I553_2364</name>
</gene>
<dbReference type="EC" id="4.2.1.2" evidence="2"/>
<name>X8APS5_MYCXE</name>
<evidence type="ECO:0000256" key="1">
    <source>
        <dbReference type="ARBA" id="ARBA00009084"/>
    </source>
</evidence>
<comment type="similarity">
    <text evidence="1">Belongs to the class-II fumarase/aspartase family. Fumarase subfamily.</text>
</comment>
<dbReference type="GO" id="GO:0004333">
    <property type="term" value="F:fumarate hydratase activity"/>
    <property type="evidence" value="ECO:0007669"/>
    <property type="project" value="UniProtKB-EC"/>
</dbReference>
<dbReference type="Gene3D" id="1.10.275.10">
    <property type="entry name" value="Fumarase/aspartase (N-terminal domain)"/>
    <property type="match status" value="1"/>
</dbReference>
<evidence type="ECO:0000256" key="2">
    <source>
        <dbReference type="ARBA" id="ARBA00012921"/>
    </source>
</evidence>
<dbReference type="SUPFAM" id="SSF48557">
    <property type="entry name" value="L-aspartase-like"/>
    <property type="match status" value="1"/>
</dbReference>